<evidence type="ECO:0000256" key="5">
    <source>
        <dbReference type="ARBA" id="ARBA00022989"/>
    </source>
</evidence>
<keyword evidence="5 7" id="KW-1133">Transmembrane helix</keyword>
<evidence type="ECO:0000313" key="8">
    <source>
        <dbReference type="EMBL" id="CAI9573743.1"/>
    </source>
</evidence>
<feature type="transmembrane region" description="Helical" evidence="7">
    <location>
        <begin position="71"/>
        <end position="91"/>
    </location>
</feature>
<keyword evidence="3 7" id="KW-0812">Transmembrane</keyword>
<evidence type="ECO:0000256" key="3">
    <source>
        <dbReference type="ARBA" id="ARBA00022692"/>
    </source>
</evidence>
<evidence type="ECO:0000256" key="7">
    <source>
        <dbReference type="SAM" id="Phobius"/>
    </source>
</evidence>
<dbReference type="PANTHER" id="PTHR12316">
    <property type="entry name" value="NINJURIN-RELATED"/>
    <property type="match status" value="1"/>
</dbReference>
<evidence type="ECO:0000256" key="1">
    <source>
        <dbReference type="ARBA" id="ARBA00004141"/>
    </source>
</evidence>
<dbReference type="Pfam" id="PF04923">
    <property type="entry name" value="Ninjurin"/>
    <property type="match status" value="1"/>
</dbReference>
<dbReference type="EMBL" id="CATNWA010014592">
    <property type="protein sequence ID" value="CAI9573743.1"/>
    <property type="molecule type" value="Genomic_DNA"/>
</dbReference>
<evidence type="ECO:0000256" key="4">
    <source>
        <dbReference type="ARBA" id="ARBA00022889"/>
    </source>
</evidence>
<evidence type="ECO:0000256" key="2">
    <source>
        <dbReference type="ARBA" id="ARBA00008141"/>
    </source>
</evidence>
<comment type="subcellular location">
    <subcellularLocation>
        <location evidence="1">Membrane</location>
        <topology evidence="1">Multi-pass membrane protein</topology>
    </subcellularLocation>
</comment>
<keyword evidence="6 7" id="KW-0472">Membrane</keyword>
<dbReference type="InterPro" id="IPR007007">
    <property type="entry name" value="Ninjurin"/>
</dbReference>
<evidence type="ECO:0000256" key="6">
    <source>
        <dbReference type="ARBA" id="ARBA00023136"/>
    </source>
</evidence>
<dbReference type="Proteomes" id="UP001162483">
    <property type="component" value="Unassembled WGS sequence"/>
</dbReference>
<keyword evidence="9" id="KW-1185">Reference proteome</keyword>
<keyword evidence="4" id="KW-0130">Cell adhesion</keyword>
<proteinExistence type="inferred from homology"/>
<gene>
    <name evidence="8" type="ORF">SPARVUS_LOCUS7809267</name>
</gene>
<organism evidence="8 9">
    <name type="scientific">Staurois parvus</name>
    <dbReference type="NCBI Taxonomy" id="386267"/>
    <lineage>
        <taxon>Eukaryota</taxon>
        <taxon>Metazoa</taxon>
        <taxon>Chordata</taxon>
        <taxon>Craniata</taxon>
        <taxon>Vertebrata</taxon>
        <taxon>Euteleostomi</taxon>
        <taxon>Amphibia</taxon>
        <taxon>Batrachia</taxon>
        <taxon>Anura</taxon>
        <taxon>Neobatrachia</taxon>
        <taxon>Ranoidea</taxon>
        <taxon>Ranidae</taxon>
        <taxon>Staurois</taxon>
    </lineage>
</organism>
<reference evidence="8" key="1">
    <citation type="submission" date="2023-05" db="EMBL/GenBank/DDBJ databases">
        <authorList>
            <person name="Stuckert A."/>
        </authorList>
    </citation>
    <scope>NUCLEOTIDE SEQUENCE</scope>
</reference>
<comment type="caution">
    <text evidence="8">The sequence shown here is derived from an EMBL/GenBank/DDBJ whole genome shotgun (WGS) entry which is preliminary data.</text>
</comment>
<feature type="transmembrane region" description="Helical" evidence="7">
    <location>
        <begin position="24"/>
        <end position="50"/>
    </location>
</feature>
<dbReference type="PANTHER" id="PTHR12316:SF24">
    <property type="entry name" value="NINJURIN-2"/>
    <property type="match status" value="1"/>
</dbReference>
<sequence>MLDVALFMANATQLKAVLEQGPSFTYYVTLITLISLSLALQLVIGILLIIIARKNLNDVSKQQDLDMLNNVATALVFITVLLNIFITAFGVQKTGLYPSRGPREVQ</sequence>
<evidence type="ECO:0000313" key="9">
    <source>
        <dbReference type="Proteomes" id="UP001162483"/>
    </source>
</evidence>
<accession>A0ABN9DMC6</accession>
<evidence type="ECO:0008006" key="10">
    <source>
        <dbReference type="Google" id="ProtNLM"/>
    </source>
</evidence>
<comment type="similarity">
    <text evidence="2">Belongs to the ninjurin family.</text>
</comment>
<name>A0ABN9DMC6_9NEOB</name>
<protein>
    <recommendedName>
        <fullName evidence="10">Ninjurin-2</fullName>
    </recommendedName>
</protein>